<reference evidence="2" key="1">
    <citation type="journal article" date="2017" name="Mycologia">
        <title>Fusarium algeriense, sp. nov., a novel toxigenic crown rot pathogen of durum wheat from Algeria is nested in the Fusarium burgessii species complex.</title>
        <authorList>
            <person name="Laraba I."/>
            <person name="Keddad A."/>
            <person name="Boureghda H."/>
            <person name="Abdallah N."/>
            <person name="Vaughan M.M."/>
            <person name="Proctor R.H."/>
            <person name="Busman M."/>
            <person name="O'Donnell K."/>
        </authorList>
    </citation>
    <scope>NUCLEOTIDE SEQUENCE</scope>
    <source>
        <strain evidence="2">NRRL 25174</strain>
    </source>
</reference>
<feature type="compositionally biased region" description="Basic residues" evidence="1">
    <location>
        <begin position="196"/>
        <end position="217"/>
    </location>
</feature>
<keyword evidence="3" id="KW-1185">Reference proteome</keyword>
<evidence type="ECO:0000313" key="2">
    <source>
        <dbReference type="EMBL" id="KAF4335554.1"/>
    </source>
</evidence>
<protein>
    <recommendedName>
        <fullName evidence="4">Serine arginine repetitive matrix 1</fullName>
    </recommendedName>
</protein>
<sequence length="624" mass="69691">MDRDRGRSSLSPPSSPLVSFCDIISASSASILETFEIRYTIPYHLEQGDFLDSRLETLWPIRNRNDIDLLNMDPDPDPDPDTIFDLPSVKNVQGHQRYSDFQEKEYFGQFDDGEVVRYGAGESWRPTPRDRSPRRVRSPVRERARSPRPRSPRPRSPIPSGSDSYVPGRYPPRRRSRSGGDRYRRERSRERESPRRRERSRSMRRPSPRRSLSRRTSPRGADRYERPRSPAPGRDWERDRERVRDREWDRDRVRDRGRDFERRDERSPFGVIRRDRSPPVRSPVTGPRGGSYRPRSRSMSRRGNDRWQSYRRVSPPRESGISSAITSQSASGRSSPRPSSVKARSPLQSREESPRHHTMAGAPPPREAPRPGPYDPNTSAPSRSPPRGPAALRAPPTGPAANRNPAAPVSSPAPPPARTQTPTAPPLRSGTTSPTIPPAGPRGYVPPARGGFASRGGRGGWNQPPARHISGPSPTPSTPNGPSAIPTGPRATPSNASSASAATQPRPFNPPTGPSAQHVGGARQTLAQSMLATLPPIIPGGKLDPSMTPIALGVTRELEPHYRKLKDEEEKLRDDLHAKQERLRKSLYTWNRLERDSRAWEIRSDLSEKSMKNLAGEGMGGAAF</sequence>
<feature type="region of interest" description="Disordered" evidence="1">
    <location>
        <begin position="119"/>
        <end position="242"/>
    </location>
</feature>
<evidence type="ECO:0000313" key="3">
    <source>
        <dbReference type="Proteomes" id="UP000730481"/>
    </source>
</evidence>
<feature type="compositionally biased region" description="Basic and acidic residues" evidence="1">
    <location>
        <begin position="178"/>
        <end position="195"/>
    </location>
</feature>
<proteinExistence type="predicted"/>
<organism evidence="2 3">
    <name type="scientific">Fusarium beomiforme</name>
    <dbReference type="NCBI Taxonomy" id="44412"/>
    <lineage>
        <taxon>Eukaryota</taxon>
        <taxon>Fungi</taxon>
        <taxon>Dikarya</taxon>
        <taxon>Ascomycota</taxon>
        <taxon>Pezizomycotina</taxon>
        <taxon>Sordariomycetes</taxon>
        <taxon>Hypocreomycetidae</taxon>
        <taxon>Hypocreales</taxon>
        <taxon>Nectriaceae</taxon>
        <taxon>Fusarium</taxon>
        <taxon>Fusarium burgessii species complex</taxon>
    </lineage>
</organism>
<feature type="compositionally biased region" description="Pro residues" evidence="1">
    <location>
        <begin position="362"/>
        <end position="374"/>
    </location>
</feature>
<feature type="compositionally biased region" description="Basic and acidic residues" evidence="1">
    <location>
        <begin position="220"/>
        <end position="242"/>
    </location>
</feature>
<feature type="region of interest" description="Disordered" evidence="1">
    <location>
        <begin position="256"/>
        <end position="527"/>
    </location>
</feature>
<feature type="compositionally biased region" description="Low complexity" evidence="1">
    <location>
        <begin position="327"/>
        <end position="340"/>
    </location>
</feature>
<dbReference type="Proteomes" id="UP000730481">
    <property type="component" value="Unassembled WGS sequence"/>
</dbReference>
<feature type="compositionally biased region" description="Basic and acidic residues" evidence="1">
    <location>
        <begin position="127"/>
        <end position="145"/>
    </location>
</feature>
<evidence type="ECO:0008006" key="4">
    <source>
        <dbReference type="Google" id="ProtNLM"/>
    </source>
</evidence>
<name>A0A9P5AC19_9HYPO</name>
<feature type="compositionally biased region" description="Low complexity" evidence="1">
    <location>
        <begin position="389"/>
        <end position="410"/>
    </location>
</feature>
<gene>
    <name evidence="2" type="ORF">FBEOM_10590</name>
</gene>
<feature type="compositionally biased region" description="Low complexity" evidence="1">
    <location>
        <begin position="282"/>
        <end position="293"/>
    </location>
</feature>
<feature type="compositionally biased region" description="Low complexity" evidence="1">
    <location>
        <begin position="158"/>
        <end position="168"/>
    </location>
</feature>
<reference evidence="2" key="2">
    <citation type="submission" date="2020-02" db="EMBL/GenBank/DDBJ databases">
        <title>Identification and distribution of gene clusters putatively required for synthesis of sphingolipid metabolism inhibitors in phylogenetically diverse species of the filamentous fungus Fusarium.</title>
        <authorList>
            <person name="Kim H.-S."/>
            <person name="Busman M."/>
            <person name="Brown D.W."/>
            <person name="Divon H."/>
            <person name="Uhlig S."/>
            <person name="Proctor R.H."/>
        </authorList>
    </citation>
    <scope>NUCLEOTIDE SEQUENCE</scope>
    <source>
        <strain evidence="2">NRRL 25174</strain>
    </source>
</reference>
<dbReference type="EMBL" id="PVQB02000552">
    <property type="protein sequence ID" value="KAF4335554.1"/>
    <property type="molecule type" value="Genomic_DNA"/>
</dbReference>
<dbReference type="AlphaFoldDB" id="A0A9P5AC19"/>
<evidence type="ECO:0000256" key="1">
    <source>
        <dbReference type="SAM" id="MobiDB-lite"/>
    </source>
</evidence>
<accession>A0A9P5AC19</accession>
<comment type="caution">
    <text evidence="2">The sequence shown here is derived from an EMBL/GenBank/DDBJ whole genome shotgun (WGS) entry which is preliminary data.</text>
</comment>
<dbReference type="OrthoDB" id="5424692at2759"/>
<feature type="compositionally biased region" description="Basic and acidic residues" evidence="1">
    <location>
        <begin position="256"/>
        <end position="278"/>
    </location>
</feature>